<dbReference type="Gene3D" id="1.10.340.70">
    <property type="match status" value="1"/>
</dbReference>
<dbReference type="Pfam" id="PF17921">
    <property type="entry name" value="Integrase_H2C2"/>
    <property type="match status" value="1"/>
</dbReference>
<dbReference type="AlphaFoldDB" id="A0A507C5N2"/>
<feature type="non-terminal residue" evidence="4">
    <location>
        <position position="672"/>
    </location>
</feature>
<sequence length="672" mass="78449">MFKLPAYQRKLVEDYIGEKLQNGKLRPSNSPISSNLFFVPKGDSTTELRPCVDYRGLNECTKDDRYPLPPISELIQQLVGGDWYAKLDWRWAYNNLRIKASSEWKFAIKCHLGLFEPLVMPFGPKQAPSHMQCYVTENCKDFIREGWLFNILDDFVIKTVGDIEKHKDHIRRYLQRIYDLGVFIKESKCLFFEKEIPFVGFMVNKYGYWKQPEKVKAIKEWGTPRSVKDVRSFMGYVNFYRPFAKNLSTMAKPLFDLTQKSTKFTWTEKEQTAFQNIKDTLTNDVFLMFPKPNQPYIIHFDSSDLGTGAVLSQYDDQGRLRPIEYYSKKWNSAEFNYSTPDKELFGLVLALKYWYPILFGAEKILVYTDHKSIRTEFSKTQMVKPRHENITDNKDRQLEVKRLYHDHPLAGHFGFKKTLDLIQRKYWWKNMLKDIKAYTQSCDVCQKSKTTRQAPPGKLIPLPIPDRNWQHITMDMIVKLPTSQKHDSILVIVDRRSKMAHLIPTNETITAEGTAKLVFDHIVCKHGVPHSIITDRGPQFKSHFWKKLWELLGSKAVLSTAYHQETDGQSERVNQTLKQYLRCFTSYNQDDWCELLPTAEFAYNNSYNESIGMSPLYAVTGQDAMMEHLGVGTTPVTNPPQAGRIKEHFDTIYKQLQKHLEAAQTRYKKTAD</sequence>
<dbReference type="Gene3D" id="3.30.70.270">
    <property type="match status" value="2"/>
</dbReference>
<comment type="caution">
    <text evidence="4">The sequence shown here is derived from an EMBL/GenBank/DDBJ whole genome shotgun (WGS) entry which is preliminary data.</text>
</comment>
<evidence type="ECO:0000259" key="2">
    <source>
        <dbReference type="PROSITE" id="PS50878"/>
    </source>
</evidence>
<evidence type="ECO:0000313" key="5">
    <source>
        <dbReference type="Proteomes" id="UP000317494"/>
    </source>
</evidence>
<dbReference type="InterPro" id="IPR041577">
    <property type="entry name" value="RT_RNaseH_2"/>
</dbReference>
<protein>
    <recommendedName>
        <fullName evidence="6">Integrase catalytic domain-containing protein</fullName>
    </recommendedName>
</protein>
<dbReference type="STRING" id="286115.A0A507C5N2"/>
<dbReference type="GO" id="GO:0003824">
    <property type="term" value="F:catalytic activity"/>
    <property type="evidence" value="ECO:0007669"/>
    <property type="project" value="UniProtKB-KW"/>
</dbReference>
<dbReference type="InterPro" id="IPR043502">
    <property type="entry name" value="DNA/RNA_pol_sf"/>
</dbReference>
<evidence type="ECO:0000256" key="1">
    <source>
        <dbReference type="ARBA" id="ARBA00023268"/>
    </source>
</evidence>
<dbReference type="PROSITE" id="PS50994">
    <property type="entry name" value="INTEGRASE"/>
    <property type="match status" value="1"/>
</dbReference>
<reference evidence="4 5" key="1">
    <citation type="journal article" date="2019" name="Sci. Rep.">
        <title>Comparative genomics of chytrid fungi reveal insights into the obligate biotrophic and pathogenic lifestyle of Synchytrium endobioticum.</title>
        <authorList>
            <person name="van de Vossenberg B.T.L.H."/>
            <person name="Warris S."/>
            <person name="Nguyen H.D.T."/>
            <person name="van Gent-Pelzer M.P.E."/>
            <person name="Joly D.L."/>
            <person name="van de Geest H.C."/>
            <person name="Bonants P.J.M."/>
            <person name="Smith D.S."/>
            <person name="Levesque C.A."/>
            <person name="van der Lee T.A.J."/>
        </authorList>
    </citation>
    <scope>NUCLEOTIDE SEQUENCE [LARGE SCALE GENOMIC DNA]</scope>
    <source>
        <strain evidence="4 5">MB42</strain>
    </source>
</reference>
<organism evidence="4 5">
    <name type="scientific">Synchytrium endobioticum</name>
    <dbReference type="NCBI Taxonomy" id="286115"/>
    <lineage>
        <taxon>Eukaryota</taxon>
        <taxon>Fungi</taxon>
        <taxon>Fungi incertae sedis</taxon>
        <taxon>Chytridiomycota</taxon>
        <taxon>Chytridiomycota incertae sedis</taxon>
        <taxon>Chytridiomycetes</taxon>
        <taxon>Synchytriales</taxon>
        <taxon>Synchytriaceae</taxon>
        <taxon>Synchytrium</taxon>
    </lineage>
</organism>
<dbReference type="FunFam" id="1.10.340.70:FF:000001">
    <property type="entry name" value="Retrovirus-related Pol polyprotein from transposon gypsy-like Protein"/>
    <property type="match status" value="1"/>
</dbReference>
<proteinExistence type="predicted"/>
<dbReference type="InterPro" id="IPR001584">
    <property type="entry name" value="Integrase_cat-core"/>
</dbReference>
<dbReference type="Pfam" id="PF17919">
    <property type="entry name" value="RT_RNaseH_2"/>
    <property type="match status" value="1"/>
</dbReference>
<dbReference type="GO" id="GO:0015074">
    <property type="term" value="P:DNA integration"/>
    <property type="evidence" value="ECO:0007669"/>
    <property type="project" value="InterPro"/>
</dbReference>
<evidence type="ECO:0000259" key="3">
    <source>
        <dbReference type="PROSITE" id="PS50994"/>
    </source>
</evidence>
<keyword evidence="1" id="KW-0511">Multifunctional enzyme</keyword>
<dbReference type="InterPro" id="IPR043128">
    <property type="entry name" value="Rev_trsase/Diguanyl_cyclase"/>
</dbReference>
<dbReference type="VEuPathDB" id="FungiDB:SeMB42_g07572"/>
<dbReference type="SUPFAM" id="SSF53098">
    <property type="entry name" value="Ribonuclease H-like"/>
    <property type="match status" value="1"/>
</dbReference>
<feature type="domain" description="Integrase catalytic" evidence="3">
    <location>
        <begin position="461"/>
        <end position="623"/>
    </location>
</feature>
<dbReference type="SUPFAM" id="SSF56672">
    <property type="entry name" value="DNA/RNA polymerases"/>
    <property type="match status" value="1"/>
</dbReference>
<dbReference type="PANTHER" id="PTHR37984">
    <property type="entry name" value="PROTEIN CBG26694"/>
    <property type="match status" value="1"/>
</dbReference>
<name>A0A507C5N2_9FUNG</name>
<dbReference type="CDD" id="cd01647">
    <property type="entry name" value="RT_LTR"/>
    <property type="match status" value="1"/>
</dbReference>
<dbReference type="Gene3D" id="3.30.420.10">
    <property type="entry name" value="Ribonuclease H-like superfamily/Ribonuclease H"/>
    <property type="match status" value="1"/>
</dbReference>
<feature type="domain" description="Reverse transcriptase" evidence="2">
    <location>
        <begin position="20"/>
        <end position="203"/>
    </location>
</feature>
<dbReference type="GO" id="GO:0005634">
    <property type="term" value="C:nucleus"/>
    <property type="evidence" value="ECO:0007669"/>
    <property type="project" value="UniProtKB-ARBA"/>
</dbReference>
<dbReference type="InterPro" id="IPR036397">
    <property type="entry name" value="RNaseH_sf"/>
</dbReference>
<gene>
    <name evidence="4" type="ORF">SeMB42_g07572</name>
</gene>
<dbReference type="PANTHER" id="PTHR37984:SF5">
    <property type="entry name" value="PROTEIN NYNRIN-LIKE"/>
    <property type="match status" value="1"/>
</dbReference>
<keyword evidence="5" id="KW-1185">Reference proteome</keyword>
<dbReference type="FunFam" id="3.30.70.270:FF:000026">
    <property type="entry name" value="Transposon Ty3-G Gag-Pol polyprotein"/>
    <property type="match status" value="1"/>
</dbReference>
<dbReference type="Gene3D" id="3.10.10.10">
    <property type="entry name" value="HIV Type 1 Reverse Transcriptase, subunit A, domain 1"/>
    <property type="match status" value="1"/>
</dbReference>
<dbReference type="Pfam" id="PF00078">
    <property type="entry name" value="RVT_1"/>
    <property type="match status" value="1"/>
</dbReference>
<dbReference type="InterPro" id="IPR000477">
    <property type="entry name" value="RT_dom"/>
</dbReference>
<dbReference type="FunFam" id="3.30.420.10:FF:000032">
    <property type="entry name" value="Retrovirus-related Pol polyprotein from transposon 297-like Protein"/>
    <property type="match status" value="1"/>
</dbReference>
<dbReference type="GO" id="GO:0003676">
    <property type="term" value="F:nucleic acid binding"/>
    <property type="evidence" value="ECO:0007669"/>
    <property type="project" value="InterPro"/>
</dbReference>
<dbReference type="CDD" id="cd09274">
    <property type="entry name" value="RNase_HI_RT_Ty3"/>
    <property type="match status" value="1"/>
</dbReference>
<dbReference type="EMBL" id="QEAN01000559">
    <property type="protein sequence ID" value="TPX32775.1"/>
    <property type="molecule type" value="Genomic_DNA"/>
</dbReference>
<accession>A0A507C5N2</accession>
<dbReference type="InterPro" id="IPR050951">
    <property type="entry name" value="Retrovirus_Pol_polyprotein"/>
</dbReference>
<dbReference type="PROSITE" id="PS50878">
    <property type="entry name" value="RT_POL"/>
    <property type="match status" value="1"/>
</dbReference>
<evidence type="ECO:0008006" key="6">
    <source>
        <dbReference type="Google" id="ProtNLM"/>
    </source>
</evidence>
<evidence type="ECO:0000313" key="4">
    <source>
        <dbReference type="EMBL" id="TPX32775.1"/>
    </source>
</evidence>
<dbReference type="InterPro" id="IPR041588">
    <property type="entry name" value="Integrase_H2C2"/>
</dbReference>
<dbReference type="Proteomes" id="UP000317494">
    <property type="component" value="Unassembled WGS sequence"/>
</dbReference>
<dbReference type="InterPro" id="IPR012337">
    <property type="entry name" value="RNaseH-like_sf"/>
</dbReference>